<dbReference type="GO" id="GO:0005886">
    <property type="term" value="C:plasma membrane"/>
    <property type="evidence" value="ECO:0007669"/>
    <property type="project" value="TreeGrafter"/>
</dbReference>
<dbReference type="Pfam" id="PF01431">
    <property type="entry name" value="Peptidase_M13"/>
    <property type="match status" value="2"/>
</dbReference>
<sequence length="326" mass="37605">MHRYRHFDDVIDSSNIDSPAILPDNENDEAFQTILNERYGGYPMIENDYFNNEIKILSRDRRRTLLKYQQKVDRTDWQMTPPTVNAYYNPTNNEIVFPAGILQSPLFHKDYPISINYGAIGSIIGHEVTHGFDNQGRQFDADGNIHSWWSKSSLENFEEKTKCFVKQYSTFTFDGHNENGQRTLDENIADNGGLKIAYLAYDKIKQRNLKTDNNLQLPDENIADNGGLKIAYLAYDKIKQRNLKTDNNLQLPGLNYNSDQLFFIASAHSMCNIQTTNGIHYDFITDPHSPARFRIIGTVQNSDEFRKAFSCKSKTSMNPSIKCQLW</sequence>
<proteinExistence type="inferred from homology"/>
<dbReference type="Proteomes" id="UP000663891">
    <property type="component" value="Unassembled WGS sequence"/>
</dbReference>
<dbReference type="CDD" id="cd08662">
    <property type="entry name" value="M13"/>
    <property type="match status" value="1"/>
</dbReference>
<reference evidence="3" key="1">
    <citation type="submission" date="2021-02" db="EMBL/GenBank/DDBJ databases">
        <authorList>
            <person name="Nowell W R."/>
        </authorList>
    </citation>
    <scope>NUCLEOTIDE SEQUENCE</scope>
</reference>
<dbReference type="InterPro" id="IPR024079">
    <property type="entry name" value="MetalloPept_cat_dom_sf"/>
</dbReference>
<dbReference type="PROSITE" id="PS51885">
    <property type="entry name" value="NEPRILYSIN"/>
    <property type="match status" value="1"/>
</dbReference>
<feature type="domain" description="Peptidase M13 C-terminal" evidence="2">
    <location>
        <begin position="85"/>
        <end position="207"/>
    </location>
</feature>
<dbReference type="InterPro" id="IPR000718">
    <property type="entry name" value="Peptidase_M13"/>
</dbReference>
<gene>
    <name evidence="3" type="ORF">VCS650_LOCUS25032</name>
</gene>
<feature type="domain" description="Peptidase M13 C-terminal" evidence="2">
    <location>
        <begin position="213"/>
        <end position="325"/>
    </location>
</feature>
<dbReference type="OrthoDB" id="6475849at2759"/>
<dbReference type="InterPro" id="IPR018497">
    <property type="entry name" value="Peptidase_M13_C"/>
</dbReference>
<organism evidence="3 4">
    <name type="scientific">Adineta steineri</name>
    <dbReference type="NCBI Taxonomy" id="433720"/>
    <lineage>
        <taxon>Eukaryota</taxon>
        <taxon>Metazoa</taxon>
        <taxon>Spiralia</taxon>
        <taxon>Gnathifera</taxon>
        <taxon>Rotifera</taxon>
        <taxon>Eurotatoria</taxon>
        <taxon>Bdelloidea</taxon>
        <taxon>Adinetida</taxon>
        <taxon>Adinetidae</taxon>
        <taxon>Adineta</taxon>
    </lineage>
</organism>
<dbReference type="AlphaFoldDB" id="A0A814VLK2"/>
<name>A0A814VLK2_9BILA</name>
<dbReference type="PANTHER" id="PTHR11733:SF167">
    <property type="entry name" value="FI17812P1-RELATED"/>
    <property type="match status" value="1"/>
</dbReference>
<dbReference type="Gene3D" id="3.40.390.10">
    <property type="entry name" value="Collagenase (Catalytic Domain)"/>
    <property type="match status" value="2"/>
</dbReference>
<dbReference type="GO" id="GO:0004222">
    <property type="term" value="F:metalloendopeptidase activity"/>
    <property type="evidence" value="ECO:0007669"/>
    <property type="project" value="InterPro"/>
</dbReference>
<evidence type="ECO:0000313" key="3">
    <source>
        <dbReference type="EMBL" id="CAF1190618.1"/>
    </source>
</evidence>
<protein>
    <recommendedName>
        <fullName evidence="2">Peptidase M13 C-terminal domain-containing protein</fullName>
    </recommendedName>
</protein>
<dbReference type="EMBL" id="CAJNON010000316">
    <property type="protein sequence ID" value="CAF1190618.1"/>
    <property type="molecule type" value="Genomic_DNA"/>
</dbReference>
<dbReference type="GO" id="GO:0016485">
    <property type="term" value="P:protein processing"/>
    <property type="evidence" value="ECO:0007669"/>
    <property type="project" value="TreeGrafter"/>
</dbReference>
<comment type="caution">
    <text evidence="3">The sequence shown here is derived from an EMBL/GenBank/DDBJ whole genome shotgun (WGS) entry which is preliminary data.</text>
</comment>
<evidence type="ECO:0000313" key="4">
    <source>
        <dbReference type="Proteomes" id="UP000663891"/>
    </source>
</evidence>
<comment type="similarity">
    <text evidence="1">Belongs to the peptidase M13 family.</text>
</comment>
<dbReference type="PRINTS" id="PR00786">
    <property type="entry name" value="NEPRILYSIN"/>
</dbReference>
<accession>A0A814VLK2</accession>
<evidence type="ECO:0000259" key="2">
    <source>
        <dbReference type="Pfam" id="PF01431"/>
    </source>
</evidence>
<dbReference type="PANTHER" id="PTHR11733">
    <property type="entry name" value="ZINC METALLOPROTEASE FAMILY M13 NEPRILYSIN-RELATED"/>
    <property type="match status" value="1"/>
</dbReference>
<evidence type="ECO:0000256" key="1">
    <source>
        <dbReference type="ARBA" id="ARBA00007357"/>
    </source>
</evidence>
<dbReference type="SUPFAM" id="SSF55486">
    <property type="entry name" value="Metalloproteases ('zincins'), catalytic domain"/>
    <property type="match status" value="2"/>
</dbReference>